<protein>
    <submittedName>
        <fullName evidence="2">Glycosyl transferase group 1</fullName>
    </submittedName>
</protein>
<dbReference type="InParanoid" id="W0R974"/>
<evidence type="ECO:0000313" key="3">
    <source>
        <dbReference type="Proteomes" id="UP000019151"/>
    </source>
</evidence>
<evidence type="ECO:0000313" key="2">
    <source>
        <dbReference type="EMBL" id="AHG87664.1"/>
    </source>
</evidence>
<dbReference type="AlphaFoldDB" id="W0R974"/>
<evidence type="ECO:0000259" key="1">
    <source>
        <dbReference type="Pfam" id="PF00534"/>
    </source>
</evidence>
<dbReference type="InterPro" id="IPR050194">
    <property type="entry name" value="Glycosyltransferase_grp1"/>
</dbReference>
<dbReference type="HOGENOM" id="CLU_052026_0_0_0"/>
<dbReference type="eggNOG" id="COG0438">
    <property type="taxonomic scope" value="Bacteria"/>
</dbReference>
<dbReference type="GO" id="GO:0016757">
    <property type="term" value="F:glycosyltransferase activity"/>
    <property type="evidence" value="ECO:0007669"/>
    <property type="project" value="InterPro"/>
</dbReference>
<organism evidence="2 3">
    <name type="scientific">Gemmatirosa kalamazoonensis</name>
    <dbReference type="NCBI Taxonomy" id="861299"/>
    <lineage>
        <taxon>Bacteria</taxon>
        <taxon>Pseudomonadati</taxon>
        <taxon>Gemmatimonadota</taxon>
        <taxon>Gemmatimonadia</taxon>
        <taxon>Gemmatimonadales</taxon>
        <taxon>Gemmatimonadaceae</taxon>
        <taxon>Gemmatirosa</taxon>
    </lineage>
</organism>
<keyword evidence="2" id="KW-0808">Transferase</keyword>
<dbReference type="CDD" id="cd03801">
    <property type="entry name" value="GT4_PimA-like"/>
    <property type="match status" value="1"/>
</dbReference>
<keyword evidence="3" id="KW-1185">Reference proteome</keyword>
<feature type="domain" description="Glycosyl transferase family 1" evidence="1">
    <location>
        <begin position="257"/>
        <end position="413"/>
    </location>
</feature>
<dbReference type="STRING" id="861299.J421_0127"/>
<reference evidence="2 3" key="1">
    <citation type="journal article" date="2014" name="Genome Announc.">
        <title>Genome Sequence and Methylome of Soil Bacterium Gemmatirosa kalamazoonensis KBS708T, a Member of the Rarely Cultivated Gemmatimonadetes Phylum.</title>
        <authorList>
            <person name="Debruyn J.M."/>
            <person name="Radosevich M."/>
            <person name="Wommack K.E."/>
            <person name="Polson S.W."/>
            <person name="Hauser L.J."/>
            <person name="Fawaz M.N."/>
            <person name="Korlach J."/>
            <person name="Tsai Y.C."/>
        </authorList>
    </citation>
    <scope>NUCLEOTIDE SEQUENCE [LARGE SCALE GENOMIC DNA]</scope>
    <source>
        <strain evidence="2 3">KBS708</strain>
    </source>
</reference>
<accession>W0R974</accession>
<dbReference type="EMBL" id="CP007128">
    <property type="protein sequence ID" value="AHG87664.1"/>
    <property type="molecule type" value="Genomic_DNA"/>
</dbReference>
<dbReference type="InterPro" id="IPR001296">
    <property type="entry name" value="Glyco_trans_1"/>
</dbReference>
<dbReference type="Pfam" id="PF00534">
    <property type="entry name" value="Glycos_transf_1"/>
    <property type="match status" value="1"/>
</dbReference>
<dbReference type="OrthoDB" id="9802525at2"/>
<dbReference type="Proteomes" id="UP000019151">
    <property type="component" value="Chromosome"/>
</dbReference>
<dbReference type="SUPFAM" id="SSF53756">
    <property type="entry name" value="UDP-Glycosyltransferase/glycogen phosphorylase"/>
    <property type="match status" value="1"/>
</dbReference>
<sequence length="452" mass="50396">MPAKVVSRVQRDKRFFATSPDRKIRALIVAELANPEWVSVPLEGWNHWEALSRRTDAHLVTQIRNREQILRKGVPERRLTTIDTRPVERMMDRAAALLRPGGQGGLTTLTAFSAVPYYAFERALWREFGPRIQAGEFDLVHRLTPLSPTTPSVLAAKCARAGVPFVLGPLNGGLPWPPGFDHARLKEREWLTYVRDAYKLLPGYRGTRRHAAAIICGSMATRAQIAPAYQDKTVYIPENAIDPARFDVTVSGEVELPLRVAFVGRFTIYKGCDMLIEAAAPLVRAGKLTLDLIGDGPQAPELRALAAREGVPESSFAGWVKHTELKQRLSQSHVFAFPSIREFGGAVVLEAMALGLVPIVVNYGGPGELVSERTGYALPIGRRAEIVARLRATLDELVADPERIRPMGRRARERVFHHFTWDAKATQTVEVYRWVLGQREKPDFGMPLPDPD</sequence>
<dbReference type="PANTHER" id="PTHR45947">
    <property type="entry name" value="SULFOQUINOVOSYL TRANSFERASE SQD2"/>
    <property type="match status" value="1"/>
</dbReference>
<gene>
    <name evidence="2" type="ORF">J421_0127</name>
</gene>
<name>W0R974_9BACT</name>
<proteinExistence type="predicted"/>
<dbReference type="PANTHER" id="PTHR45947:SF3">
    <property type="entry name" value="SULFOQUINOVOSYL TRANSFERASE SQD2"/>
    <property type="match status" value="1"/>
</dbReference>
<dbReference type="PATRIC" id="fig|861299.3.peg.128"/>
<dbReference type="KEGG" id="gba:J421_0127"/>
<dbReference type="Gene3D" id="3.40.50.2000">
    <property type="entry name" value="Glycogen Phosphorylase B"/>
    <property type="match status" value="2"/>
</dbReference>